<dbReference type="GeneID" id="79314858"/>
<proteinExistence type="predicted"/>
<feature type="region of interest" description="Disordered" evidence="1">
    <location>
        <begin position="1"/>
        <end position="58"/>
    </location>
</feature>
<dbReference type="EMBL" id="JBHTBF010000001">
    <property type="protein sequence ID" value="MFC7315880.1"/>
    <property type="molecule type" value="Genomic_DNA"/>
</dbReference>
<dbReference type="RefSeq" id="WP_276305281.1">
    <property type="nucleotide sequence ID" value="NZ_CP119992.1"/>
</dbReference>
<dbReference type="AlphaFoldDB" id="A0ABD6A603"/>
<sequence length="77" mass="8469">MTDNHYTDQDDAPLVPELPREIAPARTDGGLRSRPAQGRPGRRIASRPADTTYASDRTRDTEEIVPFVADLTGGYVD</sequence>
<evidence type="ECO:0000313" key="3">
    <source>
        <dbReference type="Proteomes" id="UP001596547"/>
    </source>
</evidence>
<reference evidence="2 3" key="1">
    <citation type="journal article" date="2019" name="Int. J. Syst. Evol. Microbiol.">
        <title>The Global Catalogue of Microorganisms (GCM) 10K type strain sequencing project: providing services to taxonomists for standard genome sequencing and annotation.</title>
        <authorList>
            <consortium name="The Broad Institute Genomics Platform"/>
            <consortium name="The Broad Institute Genome Sequencing Center for Infectious Disease"/>
            <person name="Wu L."/>
            <person name="Ma J."/>
        </authorList>
    </citation>
    <scope>NUCLEOTIDE SEQUENCE [LARGE SCALE GENOMIC DNA]</scope>
    <source>
        <strain evidence="2 3">PSR21</strain>
    </source>
</reference>
<comment type="caution">
    <text evidence="2">The sequence shown here is derived from an EMBL/GenBank/DDBJ whole genome shotgun (WGS) entry which is preliminary data.</text>
</comment>
<dbReference type="Proteomes" id="UP001596547">
    <property type="component" value="Unassembled WGS sequence"/>
</dbReference>
<accession>A0ABD6A603</accession>
<keyword evidence="3" id="KW-1185">Reference proteome</keyword>
<evidence type="ECO:0000313" key="2">
    <source>
        <dbReference type="EMBL" id="MFC7315880.1"/>
    </source>
</evidence>
<evidence type="ECO:0000256" key="1">
    <source>
        <dbReference type="SAM" id="MobiDB-lite"/>
    </source>
</evidence>
<gene>
    <name evidence="2" type="ORF">ACFQPE_03600</name>
</gene>
<name>A0ABD6A603_9EURY</name>
<protein>
    <submittedName>
        <fullName evidence="2">Uncharacterized protein</fullName>
    </submittedName>
</protein>
<organism evidence="2 3">
    <name type="scientific">Halomarina halobia</name>
    <dbReference type="NCBI Taxonomy" id="3033386"/>
    <lineage>
        <taxon>Archaea</taxon>
        <taxon>Methanobacteriati</taxon>
        <taxon>Methanobacteriota</taxon>
        <taxon>Stenosarchaea group</taxon>
        <taxon>Halobacteria</taxon>
        <taxon>Halobacteriales</taxon>
        <taxon>Natronomonadaceae</taxon>
        <taxon>Halomarina</taxon>
    </lineage>
</organism>